<sequence>MSDTGVTGHGGAALHLAGAAFGYGGVTRVEDLDLVVPEGAAVALIGPNGSGKSTLLRGILGLADLTAGSVRVLGETPEAARRSVGTLPQSDARDTSLPVTVRTVVTMGLYREAGPFGRIGRGGREAVQHAIDLVGLSAFAGRLFGELSGGQQQRAILARALASHPRLLLLDEPFNGLDRENREMLLDLVARQRDEGRTVIVSTHDLEIAKAACTHVLLLASGHEPGEPGHPAAFGTLADALTLDAVQHAFHDSTVEIDEHTVTTTREVDAQ</sequence>
<keyword evidence="4" id="KW-0067">ATP-binding</keyword>
<gene>
    <name evidence="6" type="ORF">SD72_14945</name>
</gene>
<keyword evidence="2" id="KW-0813">Transport</keyword>
<dbReference type="EMBL" id="JXSQ01000033">
    <property type="protein sequence ID" value="KIP51492.1"/>
    <property type="molecule type" value="Genomic_DNA"/>
</dbReference>
<proteinExistence type="inferred from homology"/>
<evidence type="ECO:0000313" key="6">
    <source>
        <dbReference type="EMBL" id="KIP51492.1"/>
    </source>
</evidence>
<feature type="domain" description="ABC transporter" evidence="5">
    <location>
        <begin position="14"/>
        <end position="246"/>
    </location>
</feature>
<dbReference type="PROSITE" id="PS50893">
    <property type="entry name" value="ABC_TRANSPORTER_2"/>
    <property type="match status" value="1"/>
</dbReference>
<dbReference type="GO" id="GO:0016887">
    <property type="term" value="F:ATP hydrolysis activity"/>
    <property type="evidence" value="ECO:0007669"/>
    <property type="project" value="InterPro"/>
</dbReference>
<dbReference type="Proteomes" id="UP000032120">
    <property type="component" value="Unassembled WGS sequence"/>
</dbReference>
<evidence type="ECO:0000256" key="2">
    <source>
        <dbReference type="ARBA" id="ARBA00022448"/>
    </source>
</evidence>
<protein>
    <submittedName>
        <fullName evidence="6">ABC transporter</fullName>
    </submittedName>
</protein>
<dbReference type="OrthoDB" id="5296765at2"/>
<dbReference type="InterPro" id="IPR003593">
    <property type="entry name" value="AAA+_ATPase"/>
</dbReference>
<dbReference type="InterPro" id="IPR017871">
    <property type="entry name" value="ABC_transporter-like_CS"/>
</dbReference>
<dbReference type="PANTHER" id="PTHR42734:SF5">
    <property type="entry name" value="IRON TRANSPORT SYSTEM ATP-BINDING PROTEIN HI_0361-RELATED"/>
    <property type="match status" value="1"/>
</dbReference>
<dbReference type="SUPFAM" id="SSF52540">
    <property type="entry name" value="P-loop containing nucleoside triphosphate hydrolases"/>
    <property type="match status" value="1"/>
</dbReference>
<dbReference type="InterPro" id="IPR027417">
    <property type="entry name" value="P-loop_NTPase"/>
</dbReference>
<accession>A0A0D0IK94</accession>
<evidence type="ECO:0000313" key="7">
    <source>
        <dbReference type="Proteomes" id="UP000032120"/>
    </source>
</evidence>
<dbReference type="InterPro" id="IPR050153">
    <property type="entry name" value="Metal_Ion_Import_ABC"/>
</dbReference>
<keyword evidence="3" id="KW-0547">Nucleotide-binding</keyword>
<dbReference type="Gene3D" id="3.40.50.300">
    <property type="entry name" value="P-loop containing nucleotide triphosphate hydrolases"/>
    <property type="match status" value="1"/>
</dbReference>
<dbReference type="CDD" id="cd03235">
    <property type="entry name" value="ABC_Metallic_Cations"/>
    <property type="match status" value="1"/>
</dbReference>
<evidence type="ECO:0000256" key="1">
    <source>
        <dbReference type="ARBA" id="ARBA00005417"/>
    </source>
</evidence>
<keyword evidence="7" id="KW-1185">Reference proteome</keyword>
<dbReference type="PROSITE" id="PS00211">
    <property type="entry name" value="ABC_TRANSPORTER_1"/>
    <property type="match status" value="1"/>
</dbReference>
<comment type="caution">
    <text evidence="6">The sequence shown here is derived from an EMBL/GenBank/DDBJ whole genome shotgun (WGS) entry which is preliminary data.</text>
</comment>
<comment type="similarity">
    <text evidence="1">Belongs to the ABC transporter superfamily.</text>
</comment>
<organism evidence="6 7">
    <name type="scientific">Leucobacter komagatae</name>
    <dbReference type="NCBI Taxonomy" id="55969"/>
    <lineage>
        <taxon>Bacteria</taxon>
        <taxon>Bacillati</taxon>
        <taxon>Actinomycetota</taxon>
        <taxon>Actinomycetes</taxon>
        <taxon>Micrococcales</taxon>
        <taxon>Microbacteriaceae</taxon>
        <taxon>Leucobacter</taxon>
    </lineage>
</organism>
<reference evidence="6 7" key="1">
    <citation type="submission" date="2015-01" db="EMBL/GenBank/DDBJ databases">
        <title>Draft genome sequence of Leucobacter komagatae strain VKM ST2845.</title>
        <authorList>
            <person name="Karlyshev A.V."/>
            <person name="Kudryashova E.B."/>
        </authorList>
    </citation>
    <scope>NUCLEOTIDE SEQUENCE [LARGE SCALE GENOMIC DNA]</scope>
    <source>
        <strain evidence="6 7">VKM ST2845</strain>
    </source>
</reference>
<name>A0A0D0IK94_9MICO</name>
<dbReference type="SMART" id="SM00382">
    <property type="entry name" value="AAA"/>
    <property type="match status" value="1"/>
</dbReference>
<dbReference type="PANTHER" id="PTHR42734">
    <property type="entry name" value="METAL TRANSPORT SYSTEM ATP-BINDING PROTEIN TM_0124-RELATED"/>
    <property type="match status" value="1"/>
</dbReference>
<evidence type="ECO:0000256" key="4">
    <source>
        <dbReference type="ARBA" id="ARBA00022840"/>
    </source>
</evidence>
<dbReference type="RefSeq" id="WP_042545273.1">
    <property type="nucleotide sequence ID" value="NZ_JXSQ01000033.1"/>
</dbReference>
<dbReference type="AlphaFoldDB" id="A0A0D0IK94"/>
<dbReference type="Pfam" id="PF00005">
    <property type="entry name" value="ABC_tran"/>
    <property type="match status" value="1"/>
</dbReference>
<dbReference type="GO" id="GO:0005524">
    <property type="term" value="F:ATP binding"/>
    <property type="evidence" value="ECO:0007669"/>
    <property type="project" value="UniProtKB-KW"/>
</dbReference>
<dbReference type="InterPro" id="IPR003439">
    <property type="entry name" value="ABC_transporter-like_ATP-bd"/>
</dbReference>
<evidence type="ECO:0000256" key="3">
    <source>
        <dbReference type="ARBA" id="ARBA00022741"/>
    </source>
</evidence>
<evidence type="ECO:0000259" key="5">
    <source>
        <dbReference type="PROSITE" id="PS50893"/>
    </source>
</evidence>